<dbReference type="PROSITE" id="PS51373">
    <property type="entry name" value="HIPIP"/>
    <property type="match status" value="1"/>
</dbReference>
<dbReference type="GO" id="GO:0051539">
    <property type="term" value="F:4 iron, 4 sulfur cluster binding"/>
    <property type="evidence" value="ECO:0007669"/>
    <property type="project" value="UniProtKB-KW"/>
</dbReference>
<organism evidence="11 12">
    <name type="scientific">Sedimenticola selenatireducens</name>
    <dbReference type="NCBI Taxonomy" id="191960"/>
    <lineage>
        <taxon>Bacteria</taxon>
        <taxon>Pseudomonadati</taxon>
        <taxon>Pseudomonadota</taxon>
        <taxon>Gammaproteobacteria</taxon>
        <taxon>Chromatiales</taxon>
        <taxon>Sedimenticolaceae</taxon>
        <taxon>Sedimenticola</taxon>
    </lineage>
</organism>
<gene>
    <name evidence="11" type="ORF">C0630_05185</name>
</gene>
<dbReference type="InterPro" id="IPR000170">
    <property type="entry name" value="High_potential_FeS_prot"/>
</dbReference>
<dbReference type="InterPro" id="IPR036369">
    <property type="entry name" value="HIPIP_sf"/>
</dbReference>
<keyword evidence="3" id="KW-0813">Transport</keyword>
<keyword evidence="5" id="KW-0479">Metal-binding</keyword>
<keyword evidence="8" id="KW-0411">Iron-sulfur</keyword>
<keyword evidence="7" id="KW-0408">Iron</keyword>
<evidence type="ECO:0000259" key="10">
    <source>
        <dbReference type="PROSITE" id="PS51373"/>
    </source>
</evidence>
<evidence type="ECO:0000256" key="5">
    <source>
        <dbReference type="ARBA" id="ARBA00022723"/>
    </source>
</evidence>
<keyword evidence="4" id="KW-0004">4Fe-4S</keyword>
<accession>A0A2N6CZ99</accession>
<feature type="compositionally biased region" description="Low complexity" evidence="9">
    <location>
        <begin position="39"/>
        <end position="51"/>
    </location>
</feature>
<dbReference type="GO" id="GO:0019646">
    <property type="term" value="P:aerobic electron transport chain"/>
    <property type="evidence" value="ECO:0007669"/>
    <property type="project" value="InterPro"/>
</dbReference>
<dbReference type="GO" id="GO:0009055">
    <property type="term" value="F:electron transfer activity"/>
    <property type="evidence" value="ECO:0007669"/>
    <property type="project" value="InterPro"/>
</dbReference>
<evidence type="ECO:0000256" key="4">
    <source>
        <dbReference type="ARBA" id="ARBA00022485"/>
    </source>
</evidence>
<evidence type="ECO:0000313" key="12">
    <source>
        <dbReference type="Proteomes" id="UP000235015"/>
    </source>
</evidence>
<dbReference type="SUPFAM" id="SSF57652">
    <property type="entry name" value="HIPIP (high potential iron protein)"/>
    <property type="match status" value="1"/>
</dbReference>
<evidence type="ECO:0000313" key="11">
    <source>
        <dbReference type="EMBL" id="PLX62699.1"/>
    </source>
</evidence>
<evidence type="ECO:0000256" key="1">
    <source>
        <dbReference type="ARBA" id="ARBA00002137"/>
    </source>
</evidence>
<sequence length="116" mass="12178">MEEEIHSRRLVLRGVLAVGCSLVFPVALIGCDSKEGEKSSSAAPAGSSPSGTNTESAAPATEVVKAPQQAVQYQTEPRNGQKCDGCLHFIAGSNSCKLVEGQISPDGWCTLWTKKS</sequence>
<feature type="domain" description="High potential iron-sulfur proteins family profile" evidence="10">
    <location>
        <begin position="54"/>
        <end position="116"/>
    </location>
</feature>
<dbReference type="EMBL" id="PKUN01000004">
    <property type="protein sequence ID" value="PLX62699.1"/>
    <property type="molecule type" value="Genomic_DNA"/>
</dbReference>
<dbReference type="Proteomes" id="UP000235015">
    <property type="component" value="Unassembled WGS sequence"/>
</dbReference>
<evidence type="ECO:0000256" key="6">
    <source>
        <dbReference type="ARBA" id="ARBA00022982"/>
    </source>
</evidence>
<protein>
    <recommendedName>
        <fullName evidence="10">High potential iron-sulfur proteins family profile domain-containing protein</fullName>
    </recommendedName>
</protein>
<dbReference type="GO" id="GO:0046872">
    <property type="term" value="F:metal ion binding"/>
    <property type="evidence" value="ECO:0007669"/>
    <property type="project" value="UniProtKB-KW"/>
</dbReference>
<evidence type="ECO:0000256" key="3">
    <source>
        <dbReference type="ARBA" id="ARBA00022448"/>
    </source>
</evidence>
<proteinExistence type="predicted"/>
<evidence type="ECO:0000256" key="8">
    <source>
        <dbReference type="ARBA" id="ARBA00023014"/>
    </source>
</evidence>
<comment type="subunit">
    <text evidence="2">Homodimer.</text>
</comment>
<feature type="region of interest" description="Disordered" evidence="9">
    <location>
        <begin position="34"/>
        <end position="69"/>
    </location>
</feature>
<evidence type="ECO:0000256" key="2">
    <source>
        <dbReference type="ARBA" id="ARBA00011738"/>
    </source>
</evidence>
<keyword evidence="6" id="KW-0249">Electron transport</keyword>
<reference evidence="11 12" key="1">
    <citation type="submission" date="2017-11" db="EMBL/GenBank/DDBJ databases">
        <title>Genome-resolved metagenomics identifies genetic mobility, metabolic interactions, and unexpected diversity in perchlorate-reducing communities.</title>
        <authorList>
            <person name="Barnum T.P."/>
            <person name="Figueroa I.A."/>
            <person name="Carlstrom C.I."/>
            <person name="Lucas L.N."/>
            <person name="Engelbrektson A.L."/>
            <person name="Coates J.D."/>
        </authorList>
    </citation>
    <scope>NUCLEOTIDE SEQUENCE [LARGE SCALE GENOMIC DNA]</scope>
    <source>
        <strain evidence="11">BM301</strain>
    </source>
</reference>
<comment type="function">
    <text evidence="1">Specific class of high-redox-potential 4Fe-4S ferredoxins. Functions in anaerobic electron transport in most purple and in some other photosynthetic bacteria and in at least one genus (Paracoccus) of halophilic, denitrifying bacteria.</text>
</comment>
<dbReference type="Gene3D" id="4.10.490.10">
    <property type="entry name" value="High potential iron-sulphur protein"/>
    <property type="match status" value="1"/>
</dbReference>
<comment type="caution">
    <text evidence="11">The sequence shown here is derived from an EMBL/GenBank/DDBJ whole genome shotgun (WGS) entry which is preliminary data.</text>
</comment>
<name>A0A2N6CZ99_9GAMM</name>
<evidence type="ECO:0000256" key="9">
    <source>
        <dbReference type="SAM" id="MobiDB-lite"/>
    </source>
</evidence>
<dbReference type="AlphaFoldDB" id="A0A2N6CZ99"/>
<evidence type="ECO:0000256" key="7">
    <source>
        <dbReference type="ARBA" id="ARBA00023004"/>
    </source>
</evidence>